<dbReference type="RefSeq" id="WP_343164823.1">
    <property type="nucleotide sequence ID" value="NZ_JBHRSV010000003.1"/>
</dbReference>
<reference evidence="10" key="1">
    <citation type="journal article" date="2019" name="Int. J. Syst. Evol. Microbiol.">
        <title>The Global Catalogue of Microorganisms (GCM) 10K type strain sequencing project: providing services to taxonomists for standard genome sequencing and annotation.</title>
        <authorList>
            <consortium name="The Broad Institute Genomics Platform"/>
            <consortium name="The Broad Institute Genome Sequencing Center for Infectious Disease"/>
            <person name="Wu L."/>
            <person name="Ma J."/>
        </authorList>
    </citation>
    <scope>NUCLEOTIDE SEQUENCE [LARGE SCALE GENOMIC DNA]</scope>
    <source>
        <strain evidence="10">KCTC 52487</strain>
    </source>
</reference>
<feature type="transmembrane region" description="Helical" evidence="7">
    <location>
        <begin position="530"/>
        <end position="548"/>
    </location>
</feature>
<dbReference type="PROSITE" id="PS01271">
    <property type="entry name" value="NA_SULFATE"/>
    <property type="match status" value="1"/>
</dbReference>
<dbReference type="InterPro" id="IPR006037">
    <property type="entry name" value="RCK_C"/>
</dbReference>
<feature type="transmembrane region" description="Helical" evidence="7">
    <location>
        <begin position="59"/>
        <end position="84"/>
    </location>
</feature>
<feature type="transmembrane region" description="Helical" evidence="7">
    <location>
        <begin position="445"/>
        <end position="463"/>
    </location>
</feature>
<evidence type="ECO:0000256" key="3">
    <source>
        <dbReference type="ARBA" id="ARBA00022692"/>
    </source>
</evidence>
<evidence type="ECO:0000256" key="5">
    <source>
        <dbReference type="ARBA" id="ARBA00022989"/>
    </source>
</evidence>
<name>A0ABV6ZVE1_9PROT</name>
<feature type="transmembrane region" description="Helical" evidence="7">
    <location>
        <begin position="568"/>
        <end position="588"/>
    </location>
</feature>
<dbReference type="PROSITE" id="PS51202">
    <property type="entry name" value="RCK_C"/>
    <property type="match status" value="2"/>
</dbReference>
<dbReference type="Gene3D" id="3.30.70.1450">
    <property type="entry name" value="Regulator of K+ conductance, C-terminal domain"/>
    <property type="match status" value="2"/>
</dbReference>
<keyword evidence="3 7" id="KW-0812">Transmembrane</keyword>
<evidence type="ECO:0000256" key="2">
    <source>
        <dbReference type="ARBA" id="ARBA00022448"/>
    </source>
</evidence>
<comment type="caution">
    <text evidence="9">The sequence shown here is derived from an EMBL/GenBank/DDBJ whole genome shotgun (WGS) entry which is preliminary data.</text>
</comment>
<feature type="transmembrane region" description="Helical" evidence="7">
    <location>
        <begin position="29"/>
        <end position="47"/>
    </location>
</feature>
<evidence type="ECO:0000313" key="9">
    <source>
        <dbReference type="EMBL" id="MFC2925409.1"/>
    </source>
</evidence>
<feature type="transmembrane region" description="Helical" evidence="7">
    <location>
        <begin position="91"/>
        <end position="109"/>
    </location>
</feature>
<feature type="transmembrane region" description="Helical" evidence="7">
    <location>
        <begin position="400"/>
        <end position="433"/>
    </location>
</feature>
<comment type="subcellular location">
    <subcellularLocation>
        <location evidence="1">Membrane</location>
        <topology evidence="1">Multi-pass membrane protein</topology>
    </subcellularLocation>
</comment>
<evidence type="ECO:0000256" key="7">
    <source>
        <dbReference type="SAM" id="Phobius"/>
    </source>
</evidence>
<feature type="domain" description="RCK C-terminal" evidence="8">
    <location>
        <begin position="298"/>
        <end position="382"/>
    </location>
</feature>
<keyword evidence="5 7" id="KW-1133">Transmembrane helix</keyword>
<dbReference type="InterPro" id="IPR004680">
    <property type="entry name" value="Cit_transptr-like_dom"/>
</dbReference>
<evidence type="ECO:0000256" key="4">
    <source>
        <dbReference type="ARBA" id="ARBA00022737"/>
    </source>
</evidence>
<dbReference type="PANTHER" id="PTHR43652:SF2">
    <property type="entry name" value="BASIC AMINO ACID ANTIPORTER YFCC-RELATED"/>
    <property type="match status" value="1"/>
</dbReference>
<feature type="transmembrane region" description="Helical" evidence="7">
    <location>
        <begin position="174"/>
        <end position="196"/>
    </location>
</feature>
<dbReference type="InterPro" id="IPR036721">
    <property type="entry name" value="RCK_C_sf"/>
</dbReference>
<dbReference type="PANTHER" id="PTHR43652">
    <property type="entry name" value="BASIC AMINO ACID ANTIPORTER YFCC-RELATED"/>
    <property type="match status" value="1"/>
</dbReference>
<dbReference type="Pfam" id="PF02080">
    <property type="entry name" value="TrkA_C"/>
    <property type="match status" value="1"/>
</dbReference>
<dbReference type="InterPro" id="IPR031312">
    <property type="entry name" value="Na/sul_symport_CS"/>
</dbReference>
<keyword evidence="4" id="KW-0677">Repeat</keyword>
<dbReference type="EMBL" id="JBHRSV010000003">
    <property type="protein sequence ID" value="MFC2925409.1"/>
    <property type="molecule type" value="Genomic_DNA"/>
</dbReference>
<evidence type="ECO:0000313" key="10">
    <source>
        <dbReference type="Proteomes" id="UP001595379"/>
    </source>
</evidence>
<sequence length="597" mass="63282">MNDHAAILALLVLAGMFALFLTEKFPPEVVAIGGVAVMLVSGLLPTRDLLASFDNSAPITIAAMFVISAALVRTGALSFASYVIEHGAERAPVLILPAVLLMTMVASAFMNNTPVVMVLIPVLIGLARKLGHAPSRYLIPLSFAAIMGGTVTLIGTSTNLLVDGVARANGLEPFGIFEISGLGLAMALVGGIYLMVMGPRLLPDRQSMTEFLGSNTEARFLTDATVPAVSEFVGKNLSDIAFFNRRNMRLIDVLRAGESLRDQLDVVVLQAGDRLVFDSPANEILSLRRDGHLEMGSDRFADVREREAIIVEALVPAGSRLLRGPLKYLRLRRRFGVYIVAVHRHGENLTDHIGAISLSPGDTVLIEGPAQDVKRMAEYFGLVELAEPQDRAFRREKSWLAIAILAGIVGLAALNIMPIAALAVIGVAVAFLTGCVDADEAFESIDWRILALILSMIAIGAGLERAGSVELLVDSVSPVLAMLPPIAVLAAVYILTSILTEVVTNNAVAVVVTPVAIALALSLGLDPRPFVVAVMAAASASFATPIGYQTNTLVYAAGGYRFTDFLKIGVPMNVLMGVVTVAVVPLIWPLDAVHTAG</sequence>
<dbReference type="Pfam" id="PF03600">
    <property type="entry name" value="CitMHS"/>
    <property type="match status" value="1"/>
</dbReference>
<accession>A0ABV6ZVE1</accession>
<proteinExistence type="predicted"/>
<dbReference type="InterPro" id="IPR051679">
    <property type="entry name" value="DASS-Related_Transporters"/>
</dbReference>
<keyword evidence="2" id="KW-0813">Transport</keyword>
<evidence type="ECO:0000256" key="1">
    <source>
        <dbReference type="ARBA" id="ARBA00004141"/>
    </source>
</evidence>
<keyword evidence="6 7" id="KW-0472">Membrane</keyword>
<feature type="transmembrane region" description="Helical" evidence="7">
    <location>
        <begin position="6"/>
        <end position="22"/>
    </location>
</feature>
<feature type="transmembrane region" description="Helical" evidence="7">
    <location>
        <begin position="138"/>
        <end position="162"/>
    </location>
</feature>
<keyword evidence="10" id="KW-1185">Reference proteome</keyword>
<organism evidence="9 10">
    <name type="scientific">Hyphobacterium vulgare</name>
    <dbReference type="NCBI Taxonomy" id="1736751"/>
    <lineage>
        <taxon>Bacteria</taxon>
        <taxon>Pseudomonadati</taxon>
        <taxon>Pseudomonadota</taxon>
        <taxon>Alphaproteobacteria</taxon>
        <taxon>Maricaulales</taxon>
        <taxon>Maricaulaceae</taxon>
        <taxon>Hyphobacterium</taxon>
    </lineage>
</organism>
<feature type="domain" description="RCK C-terminal" evidence="8">
    <location>
        <begin position="206"/>
        <end position="293"/>
    </location>
</feature>
<feature type="transmembrane region" description="Helical" evidence="7">
    <location>
        <begin position="475"/>
        <end position="496"/>
    </location>
</feature>
<dbReference type="Proteomes" id="UP001595379">
    <property type="component" value="Unassembled WGS sequence"/>
</dbReference>
<feature type="transmembrane region" description="Helical" evidence="7">
    <location>
        <begin position="115"/>
        <end position="131"/>
    </location>
</feature>
<feature type="transmembrane region" description="Helical" evidence="7">
    <location>
        <begin position="502"/>
        <end position="523"/>
    </location>
</feature>
<evidence type="ECO:0000259" key="8">
    <source>
        <dbReference type="PROSITE" id="PS51202"/>
    </source>
</evidence>
<protein>
    <submittedName>
        <fullName evidence="9">SLC13 family permease</fullName>
    </submittedName>
</protein>
<dbReference type="SUPFAM" id="SSF116726">
    <property type="entry name" value="TrkA C-terminal domain-like"/>
    <property type="match status" value="2"/>
</dbReference>
<gene>
    <name evidence="9" type="ORF">ACFOOR_04745</name>
</gene>
<evidence type="ECO:0000256" key="6">
    <source>
        <dbReference type="ARBA" id="ARBA00023136"/>
    </source>
</evidence>